<proteinExistence type="predicted"/>
<dbReference type="Pfam" id="PF07898">
    <property type="entry name" value="DUF1676"/>
    <property type="match status" value="1"/>
</dbReference>
<dbReference type="InterPro" id="IPR012464">
    <property type="entry name" value="DUF1676"/>
</dbReference>
<reference evidence="1" key="1">
    <citation type="submission" date="2016-04" db="EMBL/GenBank/DDBJ databases">
        <authorList>
            <person name="Calderon-Fernandez G.M.Sr."/>
        </authorList>
    </citation>
    <scope>NUCLEOTIDE SEQUENCE</scope>
    <source>
        <strain evidence="1">Int1</strain>
        <tissue evidence="1">Integument</tissue>
    </source>
</reference>
<sequence>KCLIISITLVSIYSNSSFWLQLLKYKNKCKDGKDPIGCLTYKALDIVHQAVSQDTVEVMDGVKLVKTKESNRKGNDRSLNRKC</sequence>
<accession>A0A170XPI2</accession>
<dbReference type="EMBL" id="GEMB01004195">
    <property type="protein sequence ID" value="JAR99072.1"/>
    <property type="molecule type" value="Transcribed_RNA"/>
</dbReference>
<protein>
    <submittedName>
        <fullName evidence="1">Uncharacterized protein</fullName>
    </submittedName>
</protein>
<name>A0A170XPI2_TRIIF</name>
<reference evidence="1" key="2">
    <citation type="journal article" date="2017" name="J. Med. Entomol.">
        <title>Transcriptome Analysis of the Triatoma infestans (Hemiptera: Reduviidae) Integument.</title>
        <authorList>
            <person name="Calderon-Fernandez G.M."/>
            <person name="Moriconi D.E."/>
            <person name="Dulbecco A.B."/>
            <person name="Juarez M.P."/>
        </authorList>
    </citation>
    <scope>NUCLEOTIDE SEQUENCE</scope>
    <source>
        <strain evidence="1">Int1</strain>
        <tissue evidence="1">Integument</tissue>
    </source>
</reference>
<feature type="non-terminal residue" evidence="1">
    <location>
        <position position="1"/>
    </location>
</feature>
<dbReference type="AlphaFoldDB" id="A0A170XPI2"/>
<evidence type="ECO:0000313" key="1">
    <source>
        <dbReference type="EMBL" id="JAR99072.1"/>
    </source>
</evidence>
<organism evidence="1">
    <name type="scientific">Triatoma infestans</name>
    <name type="common">Assassin bug</name>
    <dbReference type="NCBI Taxonomy" id="30076"/>
    <lineage>
        <taxon>Eukaryota</taxon>
        <taxon>Metazoa</taxon>
        <taxon>Ecdysozoa</taxon>
        <taxon>Arthropoda</taxon>
        <taxon>Hexapoda</taxon>
        <taxon>Insecta</taxon>
        <taxon>Pterygota</taxon>
        <taxon>Neoptera</taxon>
        <taxon>Paraneoptera</taxon>
        <taxon>Hemiptera</taxon>
        <taxon>Heteroptera</taxon>
        <taxon>Panheteroptera</taxon>
        <taxon>Cimicomorpha</taxon>
        <taxon>Reduviidae</taxon>
        <taxon>Triatominae</taxon>
        <taxon>Triatoma</taxon>
    </lineage>
</organism>